<sequence length="324" mass="35742">MMQSVVPPFDAAEIIQPGGRPLPTGLDERAKTYFVPTKDGITLRVLLAQPETKSPRGTIIFSPGRTEFIEKYWETIHDLTARGFCVFMVDPRGQGLSDRVLPDKLKSYIDSFQTYADDLSDMTKQFDAYLPRPHIAMGHSMGGTIVLQSILSGVLAPSAVICSAPMLGLFDLETPLMRWVIAGLAKVGLGEKNLPFQSQRNGMPVSFTANKLTTDKDRYKIWSSYFLSVPRLRVGQPTFGWISAALSSMAYVNRNAENLRVPGLLVAAGADPIVDPSSVEEFAKNAGVAYDVIPGALHELFLEKDAYRNHFLALIDKFLEEQAL</sequence>
<dbReference type="AlphaFoldDB" id="A0A420WFA6"/>
<protein>
    <submittedName>
        <fullName evidence="2">Lysophospholipase</fullName>
    </submittedName>
</protein>
<evidence type="ECO:0000259" key="1">
    <source>
        <dbReference type="Pfam" id="PF12146"/>
    </source>
</evidence>
<evidence type="ECO:0000313" key="3">
    <source>
        <dbReference type="Proteomes" id="UP000282211"/>
    </source>
</evidence>
<dbReference type="InParanoid" id="A0A420WFA6"/>
<dbReference type="FunCoup" id="A0A420WFA6">
    <property type="interactions" value="19"/>
</dbReference>
<dbReference type="InterPro" id="IPR022742">
    <property type="entry name" value="Hydrolase_4"/>
</dbReference>
<reference evidence="2 3" key="1">
    <citation type="submission" date="2018-10" db="EMBL/GenBank/DDBJ databases">
        <title>Genomic Encyclopedia of Type Strains, Phase IV (KMG-IV): sequencing the most valuable type-strain genomes for metagenomic binning, comparative biology and taxonomic classification.</title>
        <authorList>
            <person name="Goeker M."/>
        </authorList>
    </citation>
    <scope>NUCLEOTIDE SEQUENCE [LARGE SCALE GENOMIC DNA]</scope>
    <source>
        <strain evidence="2 3">DSM 22008</strain>
    </source>
</reference>
<dbReference type="EMBL" id="RBII01000002">
    <property type="protein sequence ID" value="RKQ69667.1"/>
    <property type="molecule type" value="Genomic_DNA"/>
</dbReference>
<name>A0A420WFA6_9PROT</name>
<dbReference type="Proteomes" id="UP000282211">
    <property type="component" value="Unassembled WGS sequence"/>
</dbReference>
<comment type="caution">
    <text evidence="2">The sequence shown here is derived from an EMBL/GenBank/DDBJ whole genome shotgun (WGS) entry which is preliminary data.</text>
</comment>
<dbReference type="Gene3D" id="3.40.50.1820">
    <property type="entry name" value="alpha/beta hydrolase"/>
    <property type="match status" value="1"/>
</dbReference>
<dbReference type="InterPro" id="IPR051044">
    <property type="entry name" value="MAG_DAG_Lipase"/>
</dbReference>
<dbReference type="Pfam" id="PF12146">
    <property type="entry name" value="Hydrolase_4"/>
    <property type="match status" value="1"/>
</dbReference>
<gene>
    <name evidence="2" type="ORF">DES40_2471</name>
</gene>
<dbReference type="InterPro" id="IPR029058">
    <property type="entry name" value="AB_hydrolase_fold"/>
</dbReference>
<dbReference type="SUPFAM" id="SSF53474">
    <property type="entry name" value="alpha/beta-Hydrolases"/>
    <property type="match status" value="1"/>
</dbReference>
<evidence type="ECO:0000313" key="2">
    <source>
        <dbReference type="EMBL" id="RKQ69667.1"/>
    </source>
</evidence>
<proteinExistence type="predicted"/>
<feature type="domain" description="Serine aminopeptidase S33" evidence="1">
    <location>
        <begin position="54"/>
        <end position="305"/>
    </location>
</feature>
<dbReference type="PANTHER" id="PTHR11614">
    <property type="entry name" value="PHOSPHOLIPASE-RELATED"/>
    <property type="match status" value="1"/>
</dbReference>
<organism evidence="2 3">
    <name type="scientific">Litorimonas taeanensis</name>
    <dbReference type="NCBI Taxonomy" id="568099"/>
    <lineage>
        <taxon>Bacteria</taxon>
        <taxon>Pseudomonadati</taxon>
        <taxon>Pseudomonadota</taxon>
        <taxon>Alphaproteobacteria</taxon>
        <taxon>Maricaulales</taxon>
        <taxon>Robiginitomaculaceae</taxon>
    </lineage>
</organism>
<keyword evidence="3" id="KW-1185">Reference proteome</keyword>
<accession>A0A420WFA6</accession>